<evidence type="ECO:0000256" key="3">
    <source>
        <dbReference type="SAM" id="SignalP"/>
    </source>
</evidence>
<keyword evidence="2" id="KW-0812">Transmembrane</keyword>
<feature type="chain" id="PRO_5045358648" evidence="3">
    <location>
        <begin position="18"/>
        <end position="201"/>
    </location>
</feature>
<feature type="signal peptide" evidence="3">
    <location>
        <begin position="1"/>
        <end position="17"/>
    </location>
</feature>
<dbReference type="RefSeq" id="XP_062738260.1">
    <property type="nucleotide sequence ID" value="XM_062875034.1"/>
</dbReference>
<reference evidence="4 5" key="1">
    <citation type="journal article" date="2023" name="bioRxiv">
        <title>High-quality genome assemblies of four members of thePodospora anserinaspecies complex.</title>
        <authorList>
            <person name="Ament-Velasquez S.L."/>
            <person name="Vogan A.A."/>
            <person name="Wallerman O."/>
            <person name="Hartmann F."/>
            <person name="Gautier V."/>
            <person name="Silar P."/>
            <person name="Giraud T."/>
            <person name="Johannesson H."/>
        </authorList>
    </citation>
    <scope>NUCLEOTIDE SEQUENCE [LARGE SCALE GENOMIC DNA]</scope>
    <source>
        <strain evidence="4 5">CBS 112042</strain>
    </source>
</reference>
<keyword evidence="5" id="KW-1185">Reference proteome</keyword>
<feature type="region of interest" description="Disordered" evidence="1">
    <location>
        <begin position="52"/>
        <end position="82"/>
    </location>
</feature>
<evidence type="ECO:0000256" key="1">
    <source>
        <dbReference type="SAM" id="MobiDB-lite"/>
    </source>
</evidence>
<evidence type="ECO:0000256" key="2">
    <source>
        <dbReference type="SAM" id="Phobius"/>
    </source>
</evidence>
<feature type="transmembrane region" description="Helical" evidence="2">
    <location>
        <begin position="138"/>
        <end position="160"/>
    </location>
</feature>
<accession>A0ABR0G0P3</accession>
<evidence type="ECO:0000313" key="5">
    <source>
        <dbReference type="Proteomes" id="UP001322138"/>
    </source>
</evidence>
<name>A0ABR0G0P3_9PEZI</name>
<organism evidence="4 5">
    <name type="scientific">Podospora bellae-mahoneyi</name>
    <dbReference type="NCBI Taxonomy" id="2093777"/>
    <lineage>
        <taxon>Eukaryota</taxon>
        <taxon>Fungi</taxon>
        <taxon>Dikarya</taxon>
        <taxon>Ascomycota</taxon>
        <taxon>Pezizomycotina</taxon>
        <taxon>Sordariomycetes</taxon>
        <taxon>Sordariomycetidae</taxon>
        <taxon>Sordariales</taxon>
        <taxon>Podosporaceae</taxon>
        <taxon>Podospora</taxon>
    </lineage>
</organism>
<dbReference type="GeneID" id="87894516"/>
<evidence type="ECO:0000313" key="4">
    <source>
        <dbReference type="EMBL" id="KAK4649285.1"/>
    </source>
</evidence>
<gene>
    <name evidence="4" type="ORF">QC761_117520</name>
</gene>
<comment type="caution">
    <text evidence="4">The sequence shown here is derived from an EMBL/GenBank/DDBJ whole genome shotgun (WGS) entry which is preliminary data.</text>
</comment>
<protein>
    <submittedName>
        <fullName evidence="4">Uncharacterized protein</fullName>
    </submittedName>
</protein>
<dbReference type="Proteomes" id="UP001322138">
    <property type="component" value="Unassembled WGS sequence"/>
</dbReference>
<keyword evidence="2" id="KW-0472">Membrane</keyword>
<keyword evidence="2" id="KW-1133">Transmembrane helix</keyword>
<proteinExistence type="predicted"/>
<dbReference type="EMBL" id="JAFFGZ010000001">
    <property type="protein sequence ID" value="KAK4649285.1"/>
    <property type="molecule type" value="Genomic_DNA"/>
</dbReference>
<keyword evidence="3" id="KW-0732">Signal</keyword>
<sequence>MKMRWYIVLGLAHMATCSPVPVLLKERLEIFSDAANGVVTVLQSRSSELSSVISERSEDGSAQTPREVASPQLRPLTKHRPAAQTWEDEMDAPVVTLGDEDLLEVTETDVDITTFASFARPGMPCRHGRLLRENNDMLIIYLATSFLLVVVMVETWGSYVRRQEQGTIRLEESPIREMCSIQSEAAPDVPKDVSDEKKALL</sequence>